<organism evidence="2 3">
    <name type="scientific">Oryza sativa subsp. japonica</name>
    <name type="common">Rice</name>
    <dbReference type="NCBI Taxonomy" id="39947"/>
    <lineage>
        <taxon>Eukaryota</taxon>
        <taxon>Viridiplantae</taxon>
        <taxon>Streptophyta</taxon>
        <taxon>Embryophyta</taxon>
        <taxon>Tracheophyta</taxon>
        <taxon>Spermatophyta</taxon>
        <taxon>Magnoliopsida</taxon>
        <taxon>Liliopsida</taxon>
        <taxon>Poales</taxon>
        <taxon>Poaceae</taxon>
        <taxon>BOP clade</taxon>
        <taxon>Oryzoideae</taxon>
        <taxon>Oryzeae</taxon>
        <taxon>Oryzinae</taxon>
        <taxon>Oryza</taxon>
        <taxon>Oryza sativa</taxon>
    </lineage>
</organism>
<dbReference type="AlphaFoldDB" id="A0A0P0Y1U6"/>
<evidence type="ECO:0000256" key="1">
    <source>
        <dbReference type="SAM" id="MobiDB-lite"/>
    </source>
</evidence>
<reference evidence="3" key="1">
    <citation type="journal article" date="2005" name="Nature">
        <title>The map-based sequence of the rice genome.</title>
        <authorList>
            <consortium name="International rice genome sequencing project (IRGSP)"/>
            <person name="Matsumoto T."/>
            <person name="Wu J."/>
            <person name="Kanamori H."/>
            <person name="Katayose Y."/>
            <person name="Fujisawa M."/>
            <person name="Namiki N."/>
            <person name="Mizuno H."/>
            <person name="Yamamoto K."/>
            <person name="Antonio B.A."/>
            <person name="Baba T."/>
            <person name="Sakata K."/>
            <person name="Nagamura Y."/>
            <person name="Aoki H."/>
            <person name="Arikawa K."/>
            <person name="Arita K."/>
            <person name="Bito T."/>
            <person name="Chiden Y."/>
            <person name="Fujitsuka N."/>
            <person name="Fukunaka R."/>
            <person name="Hamada M."/>
            <person name="Harada C."/>
            <person name="Hayashi A."/>
            <person name="Hijishita S."/>
            <person name="Honda M."/>
            <person name="Hosokawa S."/>
            <person name="Ichikawa Y."/>
            <person name="Idonuma A."/>
            <person name="Iijima M."/>
            <person name="Ikeda M."/>
            <person name="Ikeno M."/>
            <person name="Ito K."/>
            <person name="Ito S."/>
            <person name="Ito T."/>
            <person name="Ito Y."/>
            <person name="Ito Y."/>
            <person name="Iwabuchi A."/>
            <person name="Kamiya K."/>
            <person name="Karasawa W."/>
            <person name="Kurita K."/>
            <person name="Katagiri S."/>
            <person name="Kikuta A."/>
            <person name="Kobayashi H."/>
            <person name="Kobayashi N."/>
            <person name="Machita K."/>
            <person name="Maehara T."/>
            <person name="Masukawa M."/>
            <person name="Mizubayashi T."/>
            <person name="Mukai Y."/>
            <person name="Nagasaki H."/>
            <person name="Nagata Y."/>
            <person name="Naito S."/>
            <person name="Nakashima M."/>
            <person name="Nakama Y."/>
            <person name="Nakamichi Y."/>
            <person name="Nakamura M."/>
            <person name="Meguro A."/>
            <person name="Negishi M."/>
            <person name="Ohta I."/>
            <person name="Ohta T."/>
            <person name="Okamoto M."/>
            <person name="Ono N."/>
            <person name="Saji S."/>
            <person name="Sakaguchi M."/>
            <person name="Sakai K."/>
            <person name="Shibata M."/>
            <person name="Shimokawa T."/>
            <person name="Song J."/>
            <person name="Takazaki Y."/>
            <person name="Terasawa K."/>
            <person name="Tsugane M."/>
            <person name="Tsuji K."/>
            <person name="Ueda S."/>
            <person name="Waki K."/>
            <person name="Yamagata H."/>
            <person name="Yamamoto M."/>
            <person name="Yamamoto S."/>
            <person name="Yamane H."/>
            <person name="Yoshiki S."/>
            <person name="Yoshihara R."/>
            <person name="Yukawa K."/>
            <person name="Zhong H."/>
            <person name="Yano M."/>
            <person name="Yuan Q."/>
            <person name="Ouyang S."/>
            <person name="Liu J."/>
            <person name="Jones K.M."/>
            <person name="Gansberger K."/>
            <person name="Moffat K."/>
            <person name="Hill J."/>
            <person name="Bera J."/>
            <person name="Fadrosh D."/>
            <person name="Jin S."/>
            <person name="Johri S."/>
            <person name="Kim M."/>
            <person name="Overton L."/>
            <person name="Reardon M."/>
            <person name="Tsitrin T."/>
            <person name="Vuong H."/>
            <person name="Weaver B."/>
            <person name="Ciecko A."/>
            <person name="Tallon L."/>
            <person name="Jackson J."/>
            <person name="Pai G."/>
            <person name="Aken S.V."/>
            <person name="Utterback T."/>
            <person name="Reidmuller S."/>
            <person name="Feldblyum T."/>
            <person name="Hsiao J."/>
            <person name="Zismann V."/>
            <person name="Iobst S."/>
            <person name="de Vazeille A.R."/>
            <person name="Buell C.R."/>
            <person name="Ying K."/>
            <person name="Li Y."/>
            <person name="Lu T."/>
            <person name="Huang Y."/>
            <person name="Zhao Q."/>
            <person name="Feng Q."/>
            <person name="Zhang L."/>
            <person name="Zhu J."/>
            <person name="Weng Q."/>
            <person name="Mu J."/>
            <person name="Lu Y."/>
            <person name="Fan D."/>
            <person name="Liu Y."/>
            <person name="Guan J."/>
            <person name="Zhang Y."/>
            <person name="Yu S."/>
            <person name="Liu X."/>
            <person name="Zhang Y."/>
            <person name="Hong G."/>
            <person name="Han B."/>
            <person name="Choisne N."/>
            <person name="Demange N."/>
            <person name="Orjeda G."/>
            <person name="Samain S."/>
            <person name="Cattolico L."/>
            <person name="Pelletier E."/>
            <person name="Couloux A."/>
            <person name="Segurens B."/>
            <person name="Wincker P."/>
            <person name="D'Hont A."/>
            <person name="Scarpelli C."/>
            <person name="Weissenbach J."/>
            <person name="Salanoubat M."/>
            <person name="Quetier F."/>
            <person name="Yu Y."/>
            <person name="Kim H.R."/>
            <person name="Rambo T."/>
            <person name="Currie J."/>
            <person name="Collura K."/>
            <person name="Luo M."/>
            <person name="Yang T."/>
            <person name="Ammiraju J.S.S."/>
            <person name="Engler F."/>
            <person name="Soderlund C."/>
            <person name="Wing R.A."/>
            <person name="Palmer L.E."/>
            <person name="de la Bastide M."/>
            <person name="Spiegel L."/>
            <person name="Nascimento L."/>
            <person name="Zutavern T."/>
            <person name="O'Shaughnessy A."/>
            <person name="Dike S."/>
            <person name="Dedhia N."/>
            <person name="Preston R."/>
            <person name="Balija V."/>
            <person name="McCombie W.R."/>
            <person name="Chow T."/>
            <person name="Chen H."/>
            <person name="Chung M."/>
            <person name="Chen C."/>
            <person name="Shaw J."/>
            <person name="Wu H."/>
            <person name="Hsiao K."/>
            <person name="Chao Y."/>
            <person name="Chu M."/>
            <person name="Cheng C."/>
            <person name="Hour A."/>
            <person name="Lee P."/>
            <person name="Lin S."/>
            <person name="Lin Y."/>
            <person name="Liou J."/>
            <person name="Liu S."/>
            <person name="Hsing Y."/>
            <person name="Raghuvanshi S."/>
            <person name="Mohanty A."/>
            <person name="Bharti A.K."/>
            <person name="Gaur A."/>
            <person name="Gupta V."/>
            <person name="Kumar D."/>
            <person name="Ravi V."/>
            <person name="Vij S."/>
            <person name="Kapur A."/>
            <person name="Khurana P."/>
            <person name="Khurana P."/>
            <person name="Khurana J.P."/>
            <person name="Tyagi A.K."/>
            <person name="Gaikwad K."/>
            <person name="Singh A."/>
            <person name="Dalal V."/>
            <person name="Srivastava S."/>
            <person name="Dixit A."/>
            <person name="Pal A.K."/>
            <person name="Ghazi I.A."/>
            <person name="Yadav M."/>
            <person name="Pandit A."/>
            <person name="Bhargava A."/>
            <person name="Sureshbabu K."/>
            <person name="Batra K."/>
            <person name="Sharma T.R."/>
            <person name="Mohapatra T."/>
            <person name="Singh N.K."/>
            <person name="Messing J."/>
            <person name="Nelson A.B."/>
            <person name="Fuks G."/>
            <person name="Kavchok S."/>
            <person name="Keizer G."/>
            <person name="Linton E."/>
            <person name="Llaca V."/>
            <person name="Song R."/>
            <person name="Tanyolac B."/>
            <person name="Young S."/>
            <person name="Ho-Il K."/>
            <person name="Hahn J.H."/>
            <person name="Sangsakoo G."/>
            <person name="Vanavichit A."/>
            <person name="de Mattos Luiz.A.T."/>
            <person name="Zimmer P.D."/>
            <person name="Malone G."/>
            <person name="Dellagostin O."/>
            <person name="de Oliveira A.C."/>
            <person name="Bevan M."/>
            <person name="Bancroft I."/>
            <person name="Minx P."/>
            <person name="Cordum H."/>
            <person name="Wilson R."/>
            <person name="Cheng Z."/>
            <person name="Jin W."/>
            <person name="Jiang J."/>
            <person name="Leong S.A."/>
            <person name="Iwama H."/>
            <person name="Gojobori T."/>
            <person name="Itoh T."/>
            <person name="Niimura Y."/>
            <person name="Fujii Y."/>
            <person name="Habara T."/>
            <person name="Sakai H."/>
            <person name="Sato Y."/>
            <person name="Wilson G."/>
            <person name="Kumar K."/>
            <person name="McCouch S."/>
            <person name="Juretic N."/>
            <person name="Hoen D."/>
            <person name="Wright S."/>
            <person name="Bruskiewich R."/>
            <person name="Bureau T."/>
            <person name="Miyao A."/>
            <person name="Hirochika H."/>
            <person name="Nishikawa T."/>
            <person name="Kadowaki K."/>
            <person name="Sugiura M."/>
            <person name="Burr B."/>
            <person name="Sasaki T."/>
        </authorList>
    </citation>
    <scope>NUCLEOTIDE SEQUENCE [LARGE SCALE GENOMIC DNA]</scope>
    <source>
        <strain evidence="3">cv. Nipponbare</strain>
    </source>
</reference>
<reference evidence="2 3" key="3">
    <citation type="journal article" date="2013" name="Rice">
        <title>Improvement of the Oryza sativa Nipponbare reference genome using next generation sequence and optical map data.</title>
        <authorList>
            <person name="Kawahara Y."/>
            <person name="de la Bastide M."/>
            <person name="Hamilton J.P."/>
            <person name="Kanamori H."/>
            <person name="McCombie W.R."/>
            <person name="Ouyang S."/>
            <person name="Schwartz D.C."/>
            <person name="Tanaka T."/>
            <person name="Wu J."/>
            <person name="Zhou S."/>
            <person name="Childs K.L."/>
            <person name="Davidson R.M."/>
            <person name="Lin H."/>
            <person name="Quesada-Ocampo L."/>
            <person name="Vaillancourt B."/>
            <person name="Sakai H."/>
            <person name="Lee S.S."/>
            <person name="Kim J."/>
            <person name="Numa H."/>
            <person name="Itoh T."/>
            <person name="Buell C.R."/>
            <person name="Matsumoto T."/>
        </authorList>
    </citation>
    <scope>NUCLEOTIDE SEQUENCE [LARGE SCALE GENOMIC DNA]</scope>
    <source>
        <strain evidence="3">cv. Nipponbare</strain>
    </source>
</reference>
<proteinExistence type="predicted"/>
<dbReference type="Proteomes" id="UP000059680">
    <property type="component" value="Chromosome 11"/>
</dbReference>
<dbReference type="InParanoid" id="A0A0P0Y1U6"/>
<sequence>MRRGQLLKEQDDDVTTGRQRGLASASRNKGVATVEEVGAMLMETVVRCYAALVDGERCPLERMRVNAGHESPEKAKGRVGRMLPPLYRSEKEGELLGGARLVINGGSLARVKRLGRLRQLMHQLKGNSVGIDAHQR</sequence>
<protein>
    <submittedName>
        <fullName evidence="2">Os11g0443900 protein</fullName>
    </submittedName>
</protein>
<keyword evidence="3" id="KW-1185">Reference proteome</keyword>
<gene>
    <name evidence="2" type="ordered locus">Os11g0443900</name>
    <name evidence="2" type="ORF">OSNPB_110443900</name>
</gene>
<dbReference type="PaxDb" id="39947-A0A0P0Y1U6"/>
<feature type="region of interest" description="Disordered" evidence="1">
    <location>
        <begin position="1"/>
        <end position="22"/>
    </location>
</feature>
<evidence type="ECO:0000313" key="2">
    <source>
        <dbReference type="EMBL" id="BAT13876.1"/>
    </source>
</evidence>
<dbReference type="EMBL" id="AP014967">
    <property type="protein sequence ID" value="BAT13876.1"/>
    <property type="molecule type" value="Genomic_DNA"/>
</dbReference>
<evidence type="ECO:0000313" key="3">
    <source>
        <dbReference type="Proteomes" id="UP000059680"/>
    </source>
</evidence>
<accession>A0A0P0Y1U6</accession>
<reference evidence="2 3" key="2">
    <citation type="journal article" date="2013" name="Plant Cell Physiol.">
        <title>Rice Annotation Project Database (RAP-DB): an integrative and interactive database for rice genomics.</title>
        <authorList>
            <person name="Sakai H."/>
            <person name="Lee S.S."/>
            <person name="Tanaka T."/>
            <person name="Numa H."/>
            <person name="Kim J."/>
            <person name="Kawahara Y."/>
            <person name="Wakimoto H."/>
            <person name="Yang C.C."/>
            <person name="Iwamoto M."/>
            <person name="Abe T."/>
            <person name="Yamada Y."/>
            <person name="Muto A."/>
            <person name="Inokuchi H."/>
            <person name="Ikemura T."/>
            <person name="Matsumoto T."/>
            <person name="Sasaki T."/>
            <person name="Itoh T."/>
        </authorList>
    </citation>
    <scope>NUCLEOTIDE SEQUENCE [LARGE SCALE GENOMIC DNA]</scope>
    <source>
        <strain evidence="3">cv. Nipponbare</strain>
    </source>
</reference>
<name>A0A0P0Y1U6_ORYSJ</name>